<evidence type="ECO:0000313" key="2">
    <source>
        <dbReference type="EMBL" id="AWW10998.1"/>
    </source>
</evidence>
<organismHost>
    <name type="scientific">Homo sapiens</name>
    <name type="common">Human</name>
    <dbReference type="NCBI Taxonomy" id="9606"/>
</organismHost>
<dbReference type="EMBL" id="MG999872">
    <property type="protein sequence ID" value="AWW10998.1"/>
    <property type="molecule type" value="Genomic_DNA"/>
</dbReference>
<feature type="compositionally biased region" description="Low complexity" evidence="1">
    <location>
        <begin position="13"/>
        <end position="67"/>
    </location>
</feature>
<sequence length="199" mass="19760">MEASRASCRGETASPASSPASVPAAGALPSRRASSRSWGWAGSWSGSSPPSSVSAPHPRAPRSSRSGLGVGGGPSVGPGEPGRCLFSDAIADAGRSSGDTAATADVARSVTYGLSMGRGRDPRTPTTPAVDAELARTGRCLGGKKDRNGRFPPSRASSAYRRPGAASVCRSVSGGPASGRGSVSAAALRVDDRGVLGLI</sequence>
<feature type="compositionally biased region" description="Gly residues" evidence="1">
    <location>
        <begin position="68"/>
        <end position="80"/>
    </location>
</feature>
<organism evidence="2">
    <name type="scientific">Human herpesvirus 1</name>
    <name type="common">HHV-1</name>
    <name type="synonym">Human herpes simplex virus 1</name>
    <dbReference type="NCBI Taxonomy" id="10298"/>
    <lineage>
        <taxon>Viruses</taxon>
        <taxon>Duplodnaviria</taxon>
        <taxon>Heunggongvirae</taxon>
        <taxon>Peploviricota</taxon>
        <taxon>Herviviricetes</taxon>
        <taxon>Herpesvirales</taxon>
        <taxon>Orthoherpesviridae</taxon>
        <taxon>Alphaherpesvirinae</taxon>
        <taxon>Simplexvirus</taxon>
        <taxon>Simplexvirus humanalpha1</taxon>
    </lineage>
</organism>
<proteinExistence type="predicted"/>
<feature type="region of interest" description="Disordered" evidence="1">
    <location>
        <begin position="140"/>
        <end position="182"/>
    </location>
</feature>
<accession>A0A2Z4H917</accession>
<evidence type="ECO:0000256" key="1">
    <source>
        <dbReference type="SAM" id="MobiDB-lite"/>
    </source>
</evidence>
<name>A0A2Z4H917_HHV1</name>
<reference evidence="2" key="1">
    <citation type="journal article" date="2018" name="MSphere">
        <title>Ultrasensitive Capture of Human Herpes Simplex Virus Genomes Directly from Clinical Samples Reveals Extraordinarily Limited Evolution in Cell Culture.</title>
        <authorList>
            <person name="Greninger A.L."/>
            <person name="Roychoudhury P."/>
            <person name="Xie H."/>
            <person name="Casto A."/>
            <person name="Cent A."/>
            <person name="Pepper G."/>
            <person name="Koelle D.M."/>
            <person name="Huang M.L."/>
            <person name="Wald A."/>
            <person name="Johnston C."/>
            <person name="Jerome K.R."/>
        </authorList>
    </citation>
    <scope>NUCLEOTIDE SEQUENCE</scope>
    <source>
        <strain evidence="2">2003-15756</strain>
    </source>
</reference>
<feature type="region of interest" description="Disordered" evidence="1">
    <location>
        <begin position="1"/>
        <end position="86"/>
    </location>
</feature>
<protein>
    <submittedName>
        <fullName evidence="2">Uncharacterized protein</fullName>
    </submittedName>
</protein>